<dbReference type="PANTHER" id="PTHR24056">
    <property type="entry name" value="CELL DIVISION PROTEIN KINASE"/>
    <property type="match status" value="1"/>
</dbReference>
<keyword evidence="7" id="KW-0539">Nucleus</keyword>
<dbReference type="EMBL" id="PQFF01000010">
    <property type="protein sequence ID" value="RHZ89686.1"/>
    <property type="molecule type" value="Genomic_DNA"/>
</dbReference>
<keyword evidence="10" id="KW-1185">Reference proteome</keyword>
<protein>
    <recommendedName>
        <fullName evidence="8">Protein kinase domain-containing protein</fullName>
    </recommendedName>
</protein>
<dbReference type="InterPro" id="IPR050108">
    <property type="entry name" value="CDK"/>
</dbReference>
<organism evidence="9 10">
    <name type="scientific">Diversispora epigaea</name>
    <dbReference type="NCBI Taxonomy" id="1348612"/>
    <lineage>
        <taxon>Eukaryota</taxon>
        <taxon>Fungi</taxon>
        <taxon>Fungi incertae sedis</taxon>
        <taxon>Mucoromycota</taxon>
        <taxon>Glomeromycotina</taxon>
        <taxon>Glomeromycetes</taxon>
        <taxon>Diversisporales</taxon>
        <taxon>Diversisporaceae</taxon>
        <taxon>Diversispora</taxon>
    </lineage>
</organism>
<dbReference type="FunFam" id="1.10.510.10:FF:000624">
    <property type="entry name" value="Mitogen-activated protein kinase"/>
    <property type="match status" value="1"/>
</dbReference>
<name>A0A397JUF2_9GLOM</name>
<dbReference type="InterPro" id="IPR008266">
    <property type="entry name" value="Tyr_kinase_AS"/>
</dbReference>
<comment type="caution">
    <text evidence="9">The sequence shown here is derived from an EMBL/GenBank/DDBJ whole genome shotgun (WGS) entry which is preliminary data.</text>
</comment>
<sequence length="345" mass="39687">MENMENVEMKLDVLEILKLCGEGTFSDVYKAKQRSTGTIVAVKKAREVKYERPARERVANEIKILKLVHHENVISIFYIMEPVKIINSENVSQFNVKNIEINKNSLIFPFCPLTLRTLLDEYDLKLIEIKSCIWMILNGMTHIHNCGVMHRDLSPRNILINEIGVIKISDFGNAWINNGNNPSGENIGTRYYHAPELLFSAENYTNAIDLWSLGCIFAEFFTGDGSLFVGENDIEQLCKIFRVLGVPNETTWPEMKDFPDYGKLNFKVTKCSGLNQQLPKANSPEIIQFISKFLKYPFKERNTTKQASQDLIFNSNDFSKIRIELDKLKRKLTLNQENSNFIDTV</sequence>
<dbReference type="GO" id="GO:0005634">
    <property type="term" value="C:nucleus"/>
    <property type="evidence" value="ECO:0007669"/>
    <property type="project" value="UniProtKB-SubCell"/>
</dbReference>
<accession>A0A397JUF2</accession>
<evidence type="ECO:0000256" key="4">
    <source>
        <dbReference type="ARBA" id="ARBA00022741"/>
    </source>
</evidence>
<evidence type="ECO:0000256" key="1">
    <source>
        <dbReference type="ARBA" id="ARBA00004123"/>
    </source>
</evidence>
<proteinExistence type="predicted"/>
<evidence type="ECO:0000256" key="2">
    <source>
        <dbReference type="ARBA" id="ARBA00022527"/>
    </source>
</evidence>
<keyword evidence="4" id="KW-0547">Nucleotide-binding</keyword>
<gene>
    <name evidence="9" type="ORF">Glove_12g32</name>
</gene>
<keyword evidence="6" id="KW-0067">ATP-binding</keyword>
<dbReference type="GO" id="GO:0005524">
    <property type="term" value="F:ATP binding"/>
    <property type="evidence" value="ECO:0007669"/>
    <property type="project" value="UniProtKB-KW"/>
</dbReference>
<evidence type="ECO:0000256" key="3">
    <source>
        <dbReference type="ARBA" id="ARBA00022679"/>
    </source>
</evidence>
<evidence type="ECO:0000259" key="8">
    <source>
        <dbReference type="PROSITE" id="PS50011"/>
    </source>
</evidence>
<dbReference type="Proteomes" id="UP000266861">
    <property type="component" value="Unassembled WGS sequence"/>
</dbReference>
<dbReference type="Pfam" id="PF00069">
    <property type="entry name" value="Pkinase"/>
    <property type="match status" value="1"/>
</dbReference>
<dbReference type="InterPro" id="IPR000719">
    <property type="entry name" value="Prot_kinase_dom"/>
</dbReference>
<dbReference type="InterPro" id="IPR011009">
    <property type="entry name" value="Kinase-like_dom_sf"/>
</dbReference>
<keyword evidence="5" id="KW-0418">Kinase</keyword>
<comment type="subcellular location">
    <subcellularLocation>
        <location evidence="1">Nucleus</location>
    </subcellularLocation>
</comment>
<keyword evidence="2" id="KW-0723">Serine/threonine-protein kinase</keyword>
<dbReference type="PROSITE" id="PS50011">
    <property type="entry name" value="PROTEIN_KINASE_DOM"/>
    <property type="match status" value="1"/>
</dbReference>
<dbReference type="OrthoDB" id="1732493at2759"/>
<evidence type="ECO:0000256" key="7">
    <source>
        <dbReference type="ARBA" id="ARBA00023242"/>
    </source>
</evidence>
<evidence type="ECO:0000313" key="9">
    <source>
        <dbReference type="EMBL" id="RHZ89686.1"/>
    </source>
</evidence>
<dbReference type="Gene3D" id="3.30.200.20">
    <property type="entry name" value="Phosphorylase Kinase, domain 1"/>
    <property type="match status" value="1"/>
</dbReference>
<evidence type="ECO:0000256" key="6">
    <source>
        <dbReference type="ARBA" id="ARBA00022840"/>
    </source>
</evidence>
<evidence type="ECO:0000313" key="10">
    <source>
        <dbReference type="Proteomes" id="UP000266861"/>
    </source>
</evidence>
<reference evidence="9 10" key="1">
    <citation type="submission" date="2018-08" db="EMBL/GenBank/DDBJ databases">
        <title>Genome and evolution of the arbuscular mycorrhizal fungus Diversispora epigaea (formerly Glomus versiforme) and its bacterial endosymbionts.</title>
        <authorList>
            <person name="Sun X."/>
            <person name="Fei Z."/>
            <person name="Harrison M."/>
        </authorList>
    </citation>
    <scope>NUCLEOTIDE SEQUENCE [LARGE SCALE GENOMIC DNA]</scope>
    <source>
        <strain evidence="9 10">IT104</strain>
    </source>
</reference>
<dbReference type="PROSITE" id="PS00109">
    <property type="entry name" value="PROTEIN_KINASE_TYR"/>
    <property type="match status" value="1"/>
</dbReference>
<dbReference type="STRING" id="1348612.A0A397JUF2"/>
<evidence type="ECO:0000256" key="5">
    <source>
        <dbReference type="ARBA" id="ARBA00022777"/>
    </source>
</evidence>
<dbReference type="AlphaFoldDB" id="A0A397JUF2"/>
<dbReference type="SUPFAM" id="SSF56112">
    <property type="entry name" value="Protein kinase-like (PK-like)"/>
    <property type="match status" value="1"/>
</dbReference>
<feature type="domain" description="Protein kinase" evidence="8">
    <location>
        <begin position="14"/>
        <end position="313"/>
    </location>
</feature>
<dbReference type="GO" id="GO:0004674">
    <property type="term" value="F:protein serine/threonine kinase activity"/>
    <property type="evidence" value="ECO:0007669"/>
    <property type="project" value="UniProtKB-KW"/>
</dbReference>
<dbReference type="Gene3D" id="1.10.510.10">
    <property type="entry name" value="Transferase(Phosphotransferase) domain 1"/>
    <property type="match status" value="1"/>
</dbReference>
<keyword evidence="3" id="KW-0808">Transferase</keyword>